<keyword evidence="10" id="KW-1185">Reference proteome</keyword>
<accession>A0A058Z2U0</accession>
<evidence type="ECO:0000313" key="10">
    <source>
        <dbReference type="Proteomes" id="UP000030693"/>
    </source>
</evidence>
<keyword evidence="7 8" id="KW-0472">Membrane</keyword>
<reference evidence="9" key="1">
    <citation type="submission" date="2013-04" db="EMBL/GenBank/DDBJ databases">
        <title>The Genome Sequence of Fonticula alba ATCC 38817.</title>
        <authorList>
            <consortium name="The Broad Institute Genomics Platform"/>
            <person name="Russ C."/>
            <person name="Cuomo C."/>
            <person name="Burger G."/>
            <person name="Gray M.W."/>
            <person name="Holland P.W.H."/>
            <person name="King N."/>
            <person name="Lang F.B.F."/>
            <person name="Roger A.J."/>
            <person name="Ruiz-Trillo I."/>
            <person name="Brown M."/>
            <person name="Walker B."/>
            <person name="Young S."/>
            <person name="Zeng Q."/>
            <person name="Gargeya S."/>
            <person name="Fitzgerald M."/>
            <person name="Haas B."/>
            <person name="Abouelleil A."/>
            <person name="Allen A.W."/>
            <person name="Alvarado L."/>
            <person name="Arachchi H.M."/>
            <person name="Berlin A.M."/>
            <person name="Chapman S.B."/>
            <person name="Gainer-Dewar J."/>
            <person name="Goldberg J."/>
            <person name="Griggs A."/>
            <person name="Gujja S."/>
            <person name="Hansen M."/>
            <person name="Howarth C."/>
            <person name="Imamovic A."/>
            <person name="Ireland A."/>
            <person name="Larimer J."/>
            <person name="McCowan C."/>
            <person name="Murphy C."/>
            <person name="Pearson M."/>
            <person name="Poon T.W."/>
            <person name="Priest M."/>
            <person name="Roberts A."/>
            <person name="Saif S."/>
            <person name="Shea T."/>
            <person name="Sisk P."/>
            <person name="Sykes S."/>
            <person name="Wortman J."/>
            <person name="Nusbaum C."/>
            <person name="Birren B."/>
        </authorList>
    </citation>
    <scope>NUCLEOTIDE SEQUENCE [LARGE SCALE GENOMIC DNA]</scope>
    <source>
        <strain evidence="9">ATCC 38817</strain>
    </source>
</reference>
<dbReference type="Pfam" id="PF07019">
    <property type="entry name" value="EMC6"/>
    <property type="match status" value="1"/>
</dbReference>
<evidence type="ECO:0000256" key="8">
    <source>
        <dbReference type="SAM" id="Phobius"/>
    </source>
</evidence>
<evidence type="ECO:0000256" key="1">
    <source>
        <dbReference type="ARBA" id="ARBA00004477"/>
    </source>
</evidence>
<dbReference type="GO" id="GO:0034975">
    <property type="term" value="P:protein folding in endoplasmic reticulum"/>
    <property type="evidence" value="ECO:0007669"/>
    <property type="project" value="TreeGrafter"/>
</dbReference>
<evidence type="ECO:0000256" key="3">
    <source>
        <dbReference type="ARBA" id="ARBA00020827"/>
    </source>
</evidence>
<keyword evidence="4 8" id="KW-0812">Transmembrane</keyword>
<sequence length="152" mass="15779">MSAPAPSSVGAPAASSRTIYPSPLAYNLRRVRHLRTITSAGAGAVAGLLGLTGLWGLALLFAASLAMSLTIRIQTGTTAMTLGSDFRAVAGSPAAANSHGSSQLSLYEAVASGSLAFFLKRRDAHILAADAVNTLITFILFWTITYALVHIY</sequence>
<evidence type="ECO:0000256" key="6">
    <source>
        <dbReference type="ARBA" id="ARBA00022989"/>
    </source>
</evidence>
<dbReference type="GO" id="GO:0000045">
    <property type="term" value="P:autophagosome assembly"/>
    <property type="evidence" value="ECO:0007669"/>
    <property type="project" value="TreeGrafter"/>
</dbReference>
<comment type="subcellular location">
    <subcellularLocation>
        <location evidence="1">Endoplasmic reticulum membrane</location>
        <topology evidence="1">Multi-pass membrane protein</topology>
    </subcellularLocation>
</comment>
<organism evidence="9">
    <name type="scientific">Fonticula alba</name>
    <name type="common">Slime mold</name>
    <dbReference type="NCBI Taxonomy" id="691883"/>
    <lineage>
        <taxon>Eukaryota</taxon>
        <taxon>Rotosphaerida</taxon>
        <taxon>Fonticulaceae</taxon>
        <taxon>Fonticula</taxon>
    </lineage>
</organism>
<dbReference type="GO" id="GO:0072546">
    <property type="term" value="C:EMC complex"/>
    <property type="evidence" value="ECO:0007669"/>
    <property type="project" value="InterPro"/>
</dbReference>
<evidence type="ECO:0000313" key="9">
    <source>
        <dbReference type="EMBL" id="KCV68253.1"/>
    </source>
</evidence>
<dbReference type="PANTHER" id="PTHR20994:SF0">
    <property type="entry name" value="ER MEMBRANE PROTEIN COMPLEX SUBUNIT 6"/>
    <property type="match status" value="1"/>
</dbReference>
<protein>
    <recommendedName>
        <fullName evidence="3">ER membrane protein complex subunit 6</fullName>
    </recommendedName>
</protein>
<dbReference type="InterPro" id="IPR029008">
    <property type="entry name" value="EMC6-like"/>
</dbReference>
<dbReference type="AlphaFoldDB" id="A0A058Z2U0"/>
<dbReference type="EMBL" id="KB932209">
    <property type="protein sequence ID" value="KCV68253.1"/>
    <property type="molecule type" value="Genomic_DNA"/>
</dbReference>
<name>A0A058Z2U0_FONAL</name>
<keyword evidence="5" id="KW-0256">Endoplasmic reticulum</keyword>
<gene>
    <name evidence="9" type="ORF">H696_05176</name>
</gene>
<comment type="similarity">
    <text evidence="2">Belongs to the EMC6 family.</text>
</comment>
<dbReference type="GeneID" id="20529901"/>
<feature type="transmembrane region" description="Helical" evidence="8">
    <location>
        <begin position="37"/>
        <end position="62"/>
    </location>
</feature>
<dbReference type="InterPro" id="IPR008504">
    <property type="entry name" value="Emc6"/>
</dbReference>
<evidence type="ECO:0000256" key="7">
    <source>
        <dbReference type="ARBA" id="ARBA00023136"/>
    </source>
</evidence>
<feature type="transmembrane region" description="Helical" evidence="8">
    <location>
        <begin position="127"/>
        <end position="149"/>
    </location>
</feature>
<dbReference type="PANTHER" id="PTHR20994">
    <property type="entry name" value="ER MEMBRANE PROTEIN COMPLEX SUBUNIT 6"/>
    <property type="match status" value="1"/>
</dbReference>
<proteinExistence type="inferred from homology"/>
<keyword evidence="6 8" id="KW-1133">Transmembrane helix</keyword>
<evidence type="ECO:0000256" key="4">
    <source>
        <dbReference type="ARBA" id="ARBA00022692"/>
    </source>
</evidence>
<evidence type="ECO:0000256" key="2">
    <source>
        <dbReference type="ARBA" id="ARBA00009436"/>
    </source>
</evidence>
<dbReference type="Proteomes" id="UP000030693">
    <property type="component" value="Unassembled WGS sequence"/>
</dbReference>
<dbReference type="RefSeq" id="XP_009497307.1">
    <property type="nucleotide sequence ID" value="XM_009499032.1"/>
</dbReference>
<evidence type="ECO:0000256" key="5">
    <source>
        <dbReference type="ARBA" id="ARBA00022824"/>
    </source>
</evidence>